<dbReference type="Proteomes" id="UP001596472">
    <property type="component" value="Unassembled WGS sequence"/>
</dbReference>
<dbReference type="EMBL" id="JBHTBS010000007">
    <property type="protein sequence ID" value="MFC7338433.1"/>
    <property type="molecule type" value="Genomic_DNA"/>
</dbReference>
<dbReference type="Pfam" id="PF16798">
    <property type="entry name" value="DUF5069"/>
    <property type="match status" value="1"/>
</dbReference>
<keyword evidence="3" id="KW-1185">Reference proteome</keyword>
<dbReference type="InterPro" id="IPR031849">
    <property type="entry name" value="DUF5069"/>
</dbReference>
<evidence type="ECO:0000259" key="1">
    <source>
        <dbReference type="Pfam" id="PF16798"/>
    </source>
</evidence>
<sequence>MSKLVPLISSGIAGPLGVLHLPRLWLKASLEAAGKLADGYPGCGQGYDQMVLDGLGLDRDAFLVFIATKPTYIQCEKWVSENGSKVNEASIKELNAAIVGYIHADETRQSILSAAGLPDGDPRDAINLNNLDDWDEFHKATLA</sequence>
<gene>
    <name evidence="2" type="ORF">ACFQY0_14660</name>
</gene>
<proteinExistence type="predicted"/>
<accession>A0ABW2L7Q7</accession>
<evidence type="ECO:0000313" key="2">
    <source>
        <dbReference type="EMBL" id="MFC7338433.1"/>
    </source>
</evidence>
<dbReference type="RefSeq" id="WP_379713749.1">
    <property type="nucleotide sequence ID" value="NZ_JBHTBS010000007.1"/>
</dbReference>
<feature type="domain" description="DUF5069" evidence="1">
    <location>
        <begin position="17"/>
        <end position="114"/>
    </location>
</feature>
<reference evidence="3" key="1">
    <citation type="journal article" date="2019" name="Int. J. Syst. Evol. Microbiol.">
        <title>The Global Catalogue of Microorganisms (GCM) 10K type strain sequencing project: providing services to taxonomists for standard genome sequencing and annotation.</title>
        <authorList>
            <consortium name="The Broad Institute Genomics Platform"/>
            <consortium name="The Broad Institute Genome Sequencing Center for Infectious Disease"/>
            <person name="Wu L."/>
            <person name="Ma J."/>
        </authorList>
    </citation>
    <scope>NUCLEOTIDE SEQUENCE [LARGE SCALE GENOMIC DNA]</scope>
    <source>
        <strain evidence="3">CGMCC 4.1467</strain>
    </source>
</reference>
<name>A0ABW2L7Q7_9BACT</name>
<organism evidence="2 3">
    <name type="scientific">Haloferula chungangensis</name>
    <dbReference type="NCBI Taxonomy" id="1048331"/>
    <lineage>
        <taxon>Bacteria</taxon>
        <taxon>Pseudomonadati</taxon>
        <taxon>Verrucomicrobiota</taxon>
        <taxon>Verrucomicrobiia</taxon>
        <taxon>Verrucomicrobiales</taxon>
        <taxon>Verrucomicrobiaceae</taxon>
        <taxon>Haloferula</taxon>
    </lineage>
</organism>
<protein>
    <submittedName>
        <fullName evidence="2">DUF5069 domain-containing protein</fullName>
    </submittedName>
</protein>
<evidence type="ECO:0000313" key="3">
    <source>
        <dbReference type="Proteomes" id="UP001596472"/>
    </source>
</evidence>
<comment type="caution">
    <text evidence="2">The sequence shown here is derived from an EMBL/GenBank/DDBJ whole genome shotgun (WGS) entry which is preliminary data.</text>
</comment>